<dbReference type="EMBL" id="PDCK01000044">
    <property type="protein sequence ID" value="PRQ25921.1"/>
    <property type="molecule type" value="Genomic_DNA"/>
</dbReference>
<gene>
    <name evidence="3" type="ORF">RchiOBHm_Chr6g0288931</name>
</gene>
<accession>A0A2P6PVG6</accession>
<keyword evidence="4" id="KW-1185">Reference proteome</keyword>
<name>A0A2P6PVG6_ROSCH</name>
<comment type="caution">
    <text evidence="3">The sequence shown here is derived from an EMBL/GenBank/DDBJ whole genome shotgun (WGS) entry which is preliminary data.</text>
</comment>
<dbReference type="STRING" id="74649.A0A2P6PVG6"/>
<feature type="domain" description="F-box" evidence="2">
    <location>
        <begin position="70"/>
        <end position="108"/>
    </location>
</feature>
<dbReference type="InterPro" id="IPR036047">
    <property type="entry name" value="F-box-like_dom_sf"/>
</dbReference>
<dbReference type="Proteomes" id="UP000238479">
    <property type="component" value="Chromosome 6"/>
</dbReference>
<evidence type="ECO:0000313" key="4">
    <source>
        <dbReference type="Proteomes" id="UP000238479"/>
    </source>
</evidence>
<dbReference type="InterPro" id="IPR001810">
    <property type="entry name" value="F-box_dom"/>
</dbReference>
<organism evidence="3 4">
    <name type="scientific">Rosa chinensis</name>
    <name type="common">China rose</name>
    <dbReference type="NCBI Taxonomy" id="74649"/>
    <lineage>
        <taxon>Eukaryota</taxon>
        <taxon>Viridiplantae</taxon>
        <taxon>Streptophyta</taxon>
        <taxon>Embryophyta</taxon>
        <taxon>Tracheophyta</taxon>
        <taxon>Spermatophyta</taxon>
        <taxon>Magnoliopsida</taxon>
        <taxon>eudicotyledons</taxon>
        <taxon>Gunneridae</taxon>
        <taxon>Pentapetalae</taxon>
        <taxon>rosids</taxon>
        <taxon>fabids</taxon>
        <taxon>Rosales</taxon>
        <taxon>Rosaceae</taxon>
        <taxon>Rosoideae</taxon>
        <taxon>Rosoideae incertae sedis</taxon>
        <taxon>Rosa</taxon>
    </lineage>
</organism>
<dbReference type="InterPro" id="IPR015915">
    <property type="entry name" value="Kelch-typ_b-propeller"/>
</dbReference>
<dbReference type="SUPFAM" id="SSF81383">
    <property type="entry name" value="F-box domain"/>
    <property type="match status" value="1"/>
</dbReference>
<feature type="compositionally biased region" description="Basic residues" evidence="1">
    <location>
        <begin position="17"/>
        <end position="26"/>
    </location>
</feature>
<protein>
    <submittedName>
        <fullName evidence="3">Putative F-box domain, kelch-type beta propeller</fullName>
    </submittedName>
</protein>
<dbReference type="Gene3D" id="2.120.10.80">
    <property type="entry name" value="Kelch-type beta propeller"/>
    <property type="match status" value="1"/>
</dbReference>
<dbReference type="OMA" id="TVMCTIR"/>
<dbReference type="Pfam" id="PF00646">
    <property type="entry name" value="F-box"/>
    <property type="match status" value="1"/>
</dbReference>
<dbReference type="SMART" id="SM00612">
    <property type="entry name" value="Kelch"/>
    <property type="match status" value="2"/>
</dbReference>
<evidence type="ECO:0000313" key="3">
    <source>
        <dbReference type="EMBL" id="PRQ25921.1"/>
    </source>
</evidence>
<evidence type="ECO:0000256" key="1">
    <source>
        <dbReference type="SAM" id="MobiDB-lite"/>
    </source>
</evidence>
<dbReference type="PANTHER" id="PTHR47850:SF1">
    <property type="entry name" value="F-BOX_KELCH-REPEAT PROTEIN OR23"/>
    <property type="match status" value="1"/>
</dbReference>
<dbReference type="InterPro" id="IPR006652">
    <property type="entry name" value="Kelch_1"/>
</dbReference>
<dbReference type="PANTHER" id="PTHR47850">
    <property type="entry name" value="F-BOX/KELCH-REPEAT PROTEIN OR23"/>
    <property type="match status" value="1"/>
</dbReference>
<dbReference type="Gramene" id="PRQ25921">
    <property type="protein sequence ID" value="PRQ25921"/>
    <property type="gene ID" value="RchiOBHm_Chr6g0288931"/>
</dbReference>
<reference evidence="3 4" key="1">
    <citation type="journal article" date="2018" name="Nat. Genet.">
        <title>The Rosa genome provides new insights in the design of modern roses.</title>
        <authorList>
            <person name="Bendahmane M."/>
        </authorList>
    </citation>
    <scope>NUCLEOTIDE SEQUENCE [LARGE SCALE GENOMIC DNA]</scope>
    <source>
        <strain evidence="4">cv. Old Blush</strain>
    </source>
</reference>
<dbReference type="AlphaFoldDB" id="A0A2P6PVG6"/>
<dbReference type="SUPFAM" id="SSF117281">
    <property type="entry name" value="Kelch motif"/>
    <property type="match status" value="1"/>
</dbReference>
<evidence type="ECO:0000259" key="2">
    <source>
        <dbReference type="Pfam" id="PF00646"/>
    </source>
</evidence>
<dbReference type="Pfam" id="PF01344">
    <property type="entry name" value="Kelch_1"/>
    <property type="match status" value="1"/>
</dbReference>
<feature type="region of interest" description="Disordered" evidence="1">
    <location>
        <begin position="13"/>
        <end position="67"/>
    </location>
</feature>
<sequence>MLEKLNYPIRWENERVRGRRKKREERRRRDSLLLEEEAMASQSSPSSPSSSSSSSSSLSSSSSSSPPLIPGLPNDVAFLILSFIPFSHHARLKPTCKSWRLFLSSKTLFSSRQTHRSLSHLICIFPEDPAVAGPYLFDPRHLAWCPLPPMPCNPYVYGLCNFTSVAIGPHLYVLGGSLFDARSFPIDRPTPSSAVFRFDFTTAAWEYRAPMLTPRGSFACAKVPDSDQIIVAGGGSRHTMFSAAGSRMSSVERYDICRDEWVAMEGLPSFRAGCVGFFAGDEEEREFWVMGGYGQARTISEVVPVDEYYRNAVVMELTSTNGGGRWRETGDMWEGGERMRLGKIVVVDNEVDPAQPGVFMLDGNDIFRYDLASNRWSLESRIPRKPPCNSSFAFVVLEGELYVMWKTVERLHKRAGRLYIQIYHPQQRTWRSLLTKSPLRYDLDFNAAVMSTIHL</sequence>
<feature type="compositionally biased region" description="Low complexity" evidence="1">
    <location>
        <begin position="43"/>
        <end position="66"/>
    </location>
</feature>
<proteinExistence type="predicted"/>